<dbReference type="Gene3D" id="3.40.50.300">
    <property type="entry name" value="P-loop containing nucleotide triphosphate hydrolases"/>
    <property type="match status" value="1"/>
</dbReference>
<evidence type="ECO:0000256" key="2">
    <source>
        <dbReference type="SAM" id="MobiDB-lite"/>
    </source>
</evidence>
<protein>
    <submittedName>
        <fullName evidence="4">DEAD/DEAH box helicase</fullName>
        <ecNumber evidence="4">3.6.4.-</ecNumber>
    </submittedName>
</protein>
<dbReference type="SMART" id="SM00487">
    <property type="entry name" value="DEXDc"/>
    <property type="match status" value="1"/>
</dbReference>
<dbReference type="Proteomes" id="UP001369736">
    <property type="component" value="Unassembled WGS sequence"/>
</dbReference>
<keyword evidence="1 4" id="KW-0378">Hydrolase</keyword>
<keyword evidence="4" id="KW-0547">Nucleotide-binding</keyword>
<evidence type="ECO:0000313" key="4">
    <source>
        <dbReference type="EMBL" id="MEJ2865973.1"/>
    </source>
</evidence>
<gene>
    <name evidence="4" type="ORF">WCD58_32810</name>
</gene>
<reference evidence="4 5" key="1">
    <citation type="submission" date="2024-03" db="EMBL/GenBank/DDBJ databases">
        <title>Actinomycetospora sp. OC33-EN07, a novel actinomycete isolated from wild orchid (Aerides multiflora).</title>
        <authorList>
            <person name="Suriyachadkun C."/>
        </authorList>
    </citation>
    <scope>NUCLEOTIDE SEQUENCE [LARGE SCALE GENOMIC DNA]</scope>
    <source>
        <strain evidence="4 5">OC33-EN07</strain>
    </source>
</reference>
<feature type="compositionally biased region" description="Acidic residues" evidence="2">
    <location>
        <begin position="596"/>
        <end position="612"/>
    </location>
</feature>
<dbReference type="Pfam" id="PF00271">
    <property type="entry name" value="Helicase_C"/>
    <property type="match status" value="1"/>
</dbReference>
<dbReference type="SUPFAM" id="SSF52540">
    <property type="entry name" value="P-loop containing nucleoside triphosphate hydrolases"/>
    <property type="match status" value="2"/>
</dbReference>
<organism evidence="4 5">
    <name type="scientific">Actinomycetospora flava</name>
    <dbReference type="NCBI Taxonomy" id="3129232"/>
    <lineage>
        <taxon>Bacteria</taxon>
        <taxon>Bacillati</taxon>
        <taxon>Actinomycetota</taxon>
        <taxon>Actinomycetes</taxon>
        <taxon>Pseudonocardiales</taxon>
        <taxon>Pseudonocardiaceae</taxon>
        <taxon>Actinomycetospora</taxon>
    </lineage>
</organism>
<dbReference type="InterPro" id="IPR038718">
    <property type="entry name" value="SNF2-like_sf"/>
</dbReference>
<dbReference type="EC" id="3.6.4.-" evidence="4"/>
<dbReference type="InterPro" id="IPR049730">
    <property type="entry name" value="SNF2/RAD54-like_C"/>
</dbReference>
<evidence type="ECO:0000313" key="5">
    <source>
        <dbReference type="Proteomes" id="UP001369736"/>
    </source>
</evidence>
<dbReference type="PROSITE" id="PS51192">
    <property type="entry name" value="HELICASE_ATP_BIND_1"/>
    <property type="match status" value="1"/>
</dbReference>
<dbReference type="CDD" id="cd18793">
    <property type="entry name" value="SF2_C_SNF"/>
    <property type="match status" value="1"/>
</dbReference>
<feature type="region of interest" description="Disordered" evidence="2">
    <location>
        <begin position="591"/>
        <end position="621"/>
    </location>
</feature>
<keyword evidence="4" id="KW-0067">ATP-binding</keyword>
<keyword evidence="5" id="KW-1185">Reference proteome</keyword>
<dbReference type="Pfam" id="PF00176">
    <property type="entry name" value="SNF2-rel_dom"/>
    <property type="match status" value="1"/>
</dbReference>
<dbReference type="PANTHER" id="PTHR45766:SF6">
    <property type="entry name" value="SWI_SNF-RELATED MATRIX-ASSOCIATED ACTIN-DEPENDENT REGULATOR OF CHROMATIN SUBFAMILY A-LIKE PROTEIN 1"/>
    <property type="match status" value="1"/>
</dbReference>
<dbReference type="Gene3D" id="3.40.50.10810">
    <property type="entry name" value="Tandem AAA-ATPase domain"/>
    <property type="match status" value="1"/>
</dbReference>
<evidence type="ECO:0000259" key="3">
    <source>
        <dbReference type="PROSITE" id="PS51192"/>
    </source>
</evidence>
<sequence length="621" mass="68103">MTELDRSHGAHLQVGTVARRGDHLVVEAPAEMSDRHWRRVGLRLDVDPSGASKARGRAVAVPLDAADRTRHELIEAWPASQWLWQWEPAAQDAANSAARLRDELREALAVDVDEAASAALLETGERIGLRRRLLPEQARAAAKLVATRSGANFSVPGSGKTTMTYAVFAHLRAQGVVDRMLVVAPLSAHQAWVGEAHECFTDEARPVVTVQPRRWPRGSDVVVVNYERAAGSTTPAAVHRWAQGHRLLVVFDEAHRAKRGKAGLHGAAAAELASLATCRLALTGTPMPNGEQDLAVILDLVWPGAGERLVYGDLKPRADRTWVRVTKDQLHLEPMRLSTETVRLDPAHRQVYDLVTAEVRKLEESGLLEERPDLAYRAVMRMLAVASNPSLILSSPSALGWDGDARGVVETVRTEQELQDLVRAARPAKLLRVSEIAQDHARRGEKLLVWTNFLGNVVELERVLGEHRPAVITGGTPVEDESAPTDRVRELRRFREDPDCQVLIATPQTLGEGISLHRTSQSQVHLDRSFNAGLYLQALDRTHRVGMPPGTHASALALIAEGTIDERVQQVLTEKIEAMRHVLDDPSLRTFALPDPDAEADSAAPADDEASEEWQPPGGVF</sequence>
<dbReference type="InterPro" id="IPR027417">
    <property type="entry name" value="P-loop_NTPase"/>
</dbReference>
<dbReference type="EMBL" id="JBBEGM010000025">
    <property type="protein sequence ID" value="MEJ2865973.1"/>
    <property type="molecule type" value="Genomic_DNA"/>
</dbReference>
<keyword evidence="4" id="KW-0347">Helicase</keyword>
<dbReference type="InterPro" id="IPR001650">
    <property type="entry name" value="Helicase_C-like"/>
</dbReference>
<dbReference type="RefSeq" id="WP_337707355.1">
    <property type="nucleotide sequence ID" value="NZ_JBBEGM010000025.1"/>
</dbReference>
<dbReference type="GO" id="GO:0004386">
    <property type="term" value="F:helicase activity"/>
    <property type="evidence" value="ECO:0007669"/>
    <property type="project" value="UniProtKB-KW"/>
</dbReference>
<evidence type="ECO:0000256" key="1">
    <source>
        <dbReference type="ARBA" id="ARBA00022801"/>
    </source>
</evidence>
<dbReference type="GO" id="GO:0016787">
    <property type="term" value="F:hydrolase activity"/>
    <property type="evidence" value="ECO:0007669"/>
    <property type="project" value="UniProtKB-KW"/>
</dbReference>
<name>A0ABU8MHQ9_9PSEU</name>
<dbReference type="InterPro" id="IPR000330">
    <property type="entry name" value="SNF2_N"/>
</dbReference>
<feature type="domain" description="Helicase ATP-binding" evidence="3">
    <location>
        <begin position="141"/>
        <end position="304"/>
    </location>
</feature>
<proteinExistence type="predicted"/>
<dbReference type="InterPro" id="IPR014001">
    <property type="entry name" value="Helicase_ATP-bd"/>
</dbReference>
<comment type="caution">
    <text evidence="4">The sequence shown here is derived from an EMBL/GenBank/DDBJ whole genome shotgun (WGS) entry which is preliminary data.</text>
</comment>
<dbReference type="PANTHER" id="PTHR45766">
    <property type="entry name" value="DNA ANNEALING HELICASE AND ENDONUCLEASE ZRANB3 FAMILY MEMBER"/>
    <property type="match status" value="1"/>
</dbReference>
<accession>A0ABU8MHQ9</accession>